<dbReference type="InterPro" id="IPR039418">
    <property type="entry name" value="LexA-like"/>
</dbReference>
<dbReference type="CDD" id="cd06529">
    <property type="entry name" value="S24_LexA-like"/>
    <property type="match status" value="1"/>
</dbReference>
<dbReference type="InterPro" id="IPR036286">
    <property type="entry name" value="LexA/Signal_pep-like_sf"/>
</dbReference>
<dbReference type="SUPFAM" id="SSF51306">
    <property type="entry name" value="LexA/Signal peptidase"/>
    <property type="match status" value="1"/>
</dbReference>
<evidence type="ECO:0000259" key="4">
    <source>
        <dbReference type="Pfam" id="PF00717"/>
    </source>
</evidence>
<proteinExistence type="predicted"/>
<dbReference type="PANTHER" id="PTHR40661:SF1">
    <property type="entry name" value="HTH CRO_C1-TYPE DOMAIN-CONTAINING PROTEIN"/>
    <property type="match status" value="1"/>
</dbReference>
<dbReference type="Proteomes" id="UP000274578">
    <property type="component" value="Chromosome 1"/>
</dbReference>
<dbReference type="Gene3D" id="2.10.109.10">
    <property type="entry name" value="Umud Fragment, subunit A"/>
    <property type="match status" value="1"/>
</dbReference>
<evidence type="ECO:0000313" key="6">
    <source>
        <dbReference type="Proteomes" id="UP000274578"/>
    </source>
</evidence>
<dbReference type="GO" id="GO:0003677">
    <property type="term" value="F:DNA binding"/>
    <property type="evidence" value="ECO:0007669"/>
    <property type="project" value="UniProtKB-KW"/>
</dbReference>
<dbReference type="AlphaFoldDB" id="A0A448L9G6"/>
<feature type="domain" description="Peptidase S24/S26A/S26B/S26C" evidence="4">
    <location>
        <begin position="160"/>
        <end position="240"/>
    </location>
</feature>
<keyword evidence="1" id="KW-0805">Transcription regulation</keyword>
<keyword evidence="3" id="KW-0804">Transcription</keyword>
<name>A0A448L9G6_9BACT</name>
<dbReference type="Pfam" id="PF00717">
    <property type="entry name" value="Peptidase_S24"/>
    <property type="match status" value="1"/>
</dbReference>
<evidence type="ECO:0000256" key="3">
    <source>
        <dbReference type="ARBA" id="ARBA00023163"/>
    </source>
</evidence>
<dbReference type="EMBL" id="LR134384">
    <property type="protein sequence ID" value="VEH16624.1"/>
    <property type="molecule type" value="Genomic_DNA"/>
</dbReference>
<reference evidence="5 6" key="1">
    <citation type="submission" date="2018-12" db="EMBL/GenBank/DDBJ databases">
        <authorList>
            <consortium name="Pathogen Informatics"/>
        </authorList>
    </citation>
    <scope>NUCLEOTIDE SEQUENCE [LARGE SCALE GENOMIC DNA]</scope>
    <source>
        <strain evidence="5 6">NCTC13071</strain>
    </source>
</reference>
<protein>
    <submittedName>
        <fullName evidence="5">Signal peptidase I</fullName>
    </submittedName>
</protein>
<accession>A0A448L9G6</accession>
<evidence type="ECO:0000313" key="5">
    <source>
        <dbReference type="EMBL" id="VEH16624.1"/>
    </source>
</evidence>
<keyword evidence="2" id="KW-0238">DNA-binding</keyword>
<evidence type="ECO:0000256" key="1">
    <source>
        <dbReference type="ARBA" id="ARBA00023015"/>
    </source>
</evidence>
<dbReference type="InterPro" id="IPR015927">
    <property type="entry name" value="Peptidase_S24_S26A/B/C"/>
</dbReference>
<dbReference type="PANTHER" id="PTHR40661">
    <property type="match status" value="1"/>
</dbReference>
<sequence length="256" mass="28972">MEENLTIKGKILTFLDSAGIKKVDFFNTTGIKDSNFKGKNMQSQLGGDMIVKILTTYPNLSADWLLTGNGPMLKTKGSNQSCSVAEDAIPDPKDKKNKAIYPKKQEENSITEALLSEPSVSYTPSKGAPYYDVDFLGGFDLTFNNQTVTPEYNIDFKPFNKLGVTWVNITGHSMEPKINHGDIIALKECRLEDVQYGEIYAVVLDTIRTVKILRKSNDPNRMRYVPINEENYDEQEYDNSRILRIFEVLGNISRFM</sequence>
<dbReference type="KEGG" id="poc:NCTC13071_02663"/>
<organism evidence="5 6">
    <name type="scientific">Segatella oris</name>
    <dbReference type="NCBI Taxonomy" id="28135"/>
    <lineage>
        <taxon>Bacteria</taxon>
        <taxon>Pseudomonadati</taxon>
        <taxon>Bacteroidota</taxon>
        <taxon>Bacteroidia</taxon>
        <taxon>Bacteroidales</taxon>
        <taxon>Prevotellaceae</taxon>
        <taxon>Segatella</taxon>
    </lineage>
</organism>
<gene>
    <name evidence="5" type="ORF">NCTC13071_02663</name>
</gene>
<evidence type="ECO:0000256" key="2">
    <source>
        <dbReference type="ARBA" id="ARBA00023125"/>
    </source>
</evidence>